<comment type="caution">
    <text evidence="4">The sequence shown here is derived from an EMBL/GenBank/DDBJ whole genome shotgun (WGS) entry which is preliminary data.</text>
</comment>
<evidence type="ECO:0000256" key="2">
    <source>
        <dbReference type="SAM" id="Phobius"/>
    </source>
</evidence>
<feature type="compositionally biased region" description="Polar residues" evidence="1">
    <location>
        <begin position="131"/>
        <end position="146"/>
    </location>
</feature>
<sequence length="534" mass="58738">MTAALEPPVPNSIDPEHGRRHYDSGIEVVHSEYDPESGPQARPAEADGYVYPTQHVQQDEGLEVSHNQSVPDEIPLDQTADSRSGIAPLEKTNKKRTLLFLGIAILLVVGAVVGGVVGTQVKKARGGRTSPDITTPTSMVGSPTSVSPGLAPTAVSWGYPHLEVFALTMNNTAAVYRKWRNSNATSESDSTPQGRDMELVGGHVDTTVAPSISLAWYLYTSGEGNTQNATSVHIYDMVYKTGLYKFHDEAQLFTPWGNVPKEKLYYWDIWENIERPHKTNYLSAPTCAQYDKTVDMVKVFFISPKSTGSTVCYFQFTSTSHWEGPFPIYGQDLHEWAPAVIAPEGNDTRLDVFAVSRQNNHLLHTHFEAETNQWAAYEDLKGFLTVPPTVVSPSPGRFEVFTRGGDGGLWQLTFDDGKWSDWHLISGTIRIQGQPHAVASNASSIDVFVWGEARGEMLYKTYDSTTQRWSPDNDGFTTLISSGLVGPPSALVYGSDVHVFAYNSQNQIVWQTIGSDKKASGDAKAWADVPYNVA</sequence>
<dbReference type="EMBL" id="JAQQWI010000017">
    <property type="protein sequence ID" value="KAK8006051.1"/>
    <property type="molecule type" value="Genomic_DNA"/>
</dbReference>
<proteinExistence type="predicted"/>
<gene>
    <name evidence="4" type="ORF">PG991_012348</name>
</gene>
<keyword evidence="2" id="KW-0472">Membrane</keyword>
<keyword evidence="2" id="KW-0812">Transmembrane</keyword>
<dbReference type="Proteomes" id="UP001396898">
    <property type="component" value="Unassembled WGS sequence"/>
</dbReference>
<evidence type="ECO:0000256" key="1">
    <source>
        <dbReference type="SAM" id="MobiDB-lite"/>
    </source>
</evidence>
<evidence type="ECO:0000313" key="4">
    <source>
        <dbReference type="EMBL" id="KAK8006051.1"/>
    </source>
</evidence>
<reference evidence="4 5" key="1">
    <citation type="submission" date="2023-01" db="EMBL/GenBank/DDBJ databases">
        <title>Analysis of 21 Apiospora genomes using comparative genomics revels a genus with tremendous synthesis potential of carbohydrate active enzymes and secondary metabolites.</title>
        <authorList>
            <person name="Sorensen T."/>
        </authorList>
    </citation>
    <scope>NUCLEOTIDE SEQUENCE [LARGE SCALE GENOMIC DNA]</scope>
    <source>
        <strain evidence="4 5">CBS 20057</strain>
    </source>
</reference>
<organism evidence="4 5">
    <name type="scientific">Apiospora marii</name>
    <dbReference type="NCBI Taxonomy" id="335849"/>
    <lineage>
        <taxon>Eukaryota</taxon>
        <taxon>Fungi</taxon>
        <taxon>Dikarya</taxon>
        <taxon>Ascomycota</taxon>
        <taxon>Pezizomycotina</taxon>
        <taxon>Sordariomycetes</taxon>
        <taxon>Xylariomycetidae</taxon>
        <taxon>Amphisphaeriales</taxon>
        <taxon>Apiosporaceae</taxon>
        <taxon>Apiospora</taxon>
    </lineage>
</organism>
<accession>A0ABR1R9K1</accession>
<name>A0ABR1R9K1_9PEZI</name>
<protein>
    <recommendedName>
        <fullName evidence="3">PLL-like beta propeller domain-containing protein</fullName>
    </recommendedName>
</protein>
<evidence type="ECO:0000259" key="3">
    <source>
        <dbReference type="Pfam" id="PF26607"/>
    </source>
</evidence>
<feature type="compositionally biased region" description="Basic and acidic residues" evidence="1">
    <location>
        <begin position="14"/>
        <end position="33"/>
    </location>
</feature>
<keyword evidence="2" id="KW-1133">Transmembrane helix</keyword>
<dbReference type="InterPro" id="IPR058502">
    <property type="entry name" value="PLL-like_beta-prop"/>
</dbReference>
<dbReference type="Pfam" id="PF26607">
    <property type="entry name" value="DUF8189"/>
    <property type="match status" value="1"/>
</dbReference>
<evidence type="ECO:0000313" key="5">
    <source>
        <dbReference type="Proteomes" id="UP001396898"/>
    </source>
</evidence>
<feature type="domain" description="PLL-like beta propeller" evidence="3">
    <location>
        <begin position="346"/>
        <end position="510"/>
    </location>
</feature>
<keyword evidence="5" id="KW-1185">Reference proteome</keyword>
<dbReference type="Gene3D" id="2.120.10.70">
    <property type="entry name" value="Fucose-specific lectin"/>
    <property type="match status" value="1"/>
</dbReference>
<feature type="transmembrane region" description="Helical" evidence="2">
    <location>
        <begin position="98"/>
        <end position="118"/>
    </location>
</feature>
<feature type="region of interest" description="Disordered" evidence="1">
    <location>
        <begin position="125"/>
        <end position="146"/>
    </location>
</feature>
<dbReference type="SUPFAM" id="SSF89372">
    <property type="entry name" value="Fucose-specific lectin"/>
    <property type="match status" value="1"/>
</dbReference>
<feature type="region of interest" description="Disordered" evidence="1">
    <location>
        <begin position="1"/>
        <end position="47"/>
    </location>
</feature>